<dbReference type="GO" id="GO:0000172">
    <property type="term" value="C:ribonuclease MRP complex"/>
    <property type="evidence" value="ECO:0007669"/>
    <property type="project" value="InterPro"/>
</dbReference>
<dbReference type="PANTHER" id="PTHR22731:SF3">
    <property type="entry name" value="RIBONUCLEASES P_MRP PROTEIN SUBUNIT POP1"/>
    <property type="match status" value="1"/>
</dbReference>
<dbReference type="InterPro" id="IPR027266">
    <property type="entry name" value="TrmE/GcvT-like"/>
</dbReference>
<evidence type="ECO:0000256" key="1">
    <source>
        <dbReference type="ARBA" id="ARBA00004123"/>
    </source>
</evidence>
<evidence type="ECO:0000256" key="3">
    <source>
        <dbReference type="ARBA" id="ARBA00023242"/>
    </source>
</evidence>
<accession>A0AAV7JTW1</accession>
<feature type="domain" description="POP1 C-terminal" evidence="6">
    <location>
        <begin position="660"/>
        <end position="851"/>
    </location>
</feature>
<keyword evidence="3" id="KW-0539">Nucleus</keyword>
<dbReference type="InterPro" id="IPR055079">
    <property type="entry name" value="POP1_C"/>
</dbReference>
<keyword evidence="8" id="KW-1185">Reference proteome</keyword>
<dbReference type="Pfam" id="PF06978">
    <property type="entry name" value="POP1_N"/>
    <property type="match status" value="2"/>
</dbReference>
<dbReference type="InterPro" id="IPR039182">
    <property type="entry name" value="Pop1"/>
</dbReference>
<dbReference type="PANTHER" id="PTHR22731">
    <property type="entry name" value="RIBONUCLEASES P/MRP PROTEIN SUBUNIT POP1"/>
    <property type="match status" value="1"/>
</dbReference>
<evidence type="ECO:0000313" key="8">
    <source>
        <dbReference type="Proteomes" id="UP001165289"/>
    </source>
</evidence>
<reference evidence="7 8" key="1">
    <citation type="journal article" date="2023" name="BMC Biol.">
        <title>The compact genome of the sponge Oopsacas minuta (Hexactinellida) is lacking key metazoan core genes.</title>
        <authorList>
            <person name="Santini S."/>
            <person name="Schenkelaars Q."/>
            <person name="Jourda C."/>
            <person name="Duchesne M."/>
            <person name="Belahbib H."/>
            <person name="Rocher C."/>
            <person name="Selva M."/>
            <person name="Riesgo A."/>
            <person name="Vervoort M."/>
            <person name="Leys S.P."/>
            <person name="Kodjabachian L."/>
            <person name="Le Bivic A."/>
            <person name="Borchiellini C."/>
            <person name="Claverie J.M."/>
            <person name="Renard E."/>
        </authorList>
    </citation>
    <scope>NUCLEOTIDE SEQUENCE [LARGE SCALE GENOMIC DNA]</scope>
    <source>
        <strain evidence="7">SPO-2</strain>
    </source>
</reference>
<dbReference type="Pfam" id="PF08170">
    <property type="entry name" value="POPLD"/>
    <property type="match status" value="1"/>
</dbReference>
<comment type="caution">
    <text evidence="7">The sequence shown here is derived from an EMBL/GenBank/DDBJ whole genome shotgun (WGS) entry which is preliminary data.</text>
</comment>
<evidence type="ECO:0000259" key="4">
    <source>
        <dbReference type="Pfam" id="PF06978"/>
    </source>
</evidence>
<gene>
    <name evidence="7" type="ORF">LOD99_4678</name>
</gene>
<proteinExistence type="predicted"/>
<evidence type="ECO:0000313" key="7">
    <source>
        <dbReference type="EMBL" id="KAI6652133.1"/>
    </source>
</evidence>
<evidence type="ECO:0000256" key="2">
    <source>
        <dbReference type="ARBA" id="ARBA00022694"/>
    </source>
</evidence>
<dbReference type="Proteomes" id="UP001165289">
    <property type="component" value="Unassembled WGS sequence"/>
</dbReference>
<dbReference type="Gene3D" id="3.30.1360.120">
    <property type="entry name" value="Probable tRNA modification gtpase trme, domain 1"/>
    <property type="match status" value="1"/>
</dbReference>
<dbReference type="InterPro" id="IPR009723">
    <property type="entry name" value="Pop1_N"/>
</dbReference>
<name>A0AAV7JTW1_9METZ</name>
<feature type="domain" description="Pop1 N-terminal" evidence="4">
    <location>
        <begin position="126"/>
        <end position="185"/>
    </location>
</feature>
<dbReference type="EMBL" id="JAKMXF010000300">
    <property type="protein sequence ID" value="KAI6652133.1"/>
    <property type="molecule type" value="Genomic_DNA"/>
</dbReference>
<organism evidence="7 8">
    <name type="scientific">Oopsacas minuta</name>
    <dbReference type="NCBI Taxonomy" id="111878"/>
    <lineage>
        <taxon>Eukaryota</taxon>
        <taxon>Metazoa</taxon>
        <taxon>Porifera</taxon>
        <taxon>Hexactinellida</taxon>
        <taxon>Hexasterophora</taxon>
        <taxon>Lyssacinosida</taxon>
        <taxon>Leucopsacidae</taxon>
        <taxon>Oopsacas</taxon>
    </lineage>
</organism>
<dbReference type="InterPro" id="IPR012590">
    <property type="entry name" value="POPLD_dom"/>
</dbReference>
<evidence type="ECO:0000259" key="6">
    <source>
        <dbReference type="Pfam" id="PF22770"/>
    </source>
</evidence>
<comment type="subcellular location">
    <subcellularLocation>
        <location evidence="1">Nucleus</location>
    </subcellularLocation>
</comment>
<protein>
    <submittedName>
        <fullName evidence="7">Ribonucleases P/MRP protein subunit POP1</fullName>
    </submittedName>
</protein>
<dbReference type="GO" id="GO:0001682">
    <property type="term" value="P:tRNA 5'-leader removal"/>
    <property type="evidence" value="ECO:0007669"/>
    <property type="project" value="InterPro"/>
</dbReference>
<dbReference type="Pfam" id="PF22770">
    <property type="entry name" value="POP1_C"/>
    <property type="match status" value="1"/>
</dbReference>
<dbReference type="SUPFAM" id="SSF103025">
    <property type="entry name" value="Folate-binding domain"/>
    <property type="match status" value="1"/>
</dbReference>
<keyword evidence="2" id="KW-0819">tRNA processing</keyword>
<feature type="domain" description="POPLD" evidence="5">
    <location>
        <begin position="486"/>
        <end position="577"/>
    </location>
</feature>
<dbReference type="GO" id="GO:0005655">
    <property type="term" value="C:nucleolar ribonuclease P complex"/>
    <property type="evidence" value="ECO:0007669"/>
    <property type="project" value="InterPro"/>
</dbReference>
<feature type="domain" description="Pop1 N-terminal" evidence="4">
    <location>
        <begin position="25"/>
        <end position="114"/>
    </location>
</feature>
<sequence>MAKSADKMEKDYLSGIPVWEFCCDRVQEITNMAEELNTGALKRKGRVTQSLPRHMRRRASSHNLRRLPVRVRLRAHAQSHPKQLGNKIKPKWCRKETRRKRRYLRSLRFQRMLAQFSEKIDKSVVNKSKWLPSHLWHAKRFHMIDKYSWKIPYTLTQKCTRHSYHSIAKKCAVIDTSYQSVFQISSDNTPLLIQTLNSLIIPSLSLCPSLQSLSPITTTLFYPDTYPYGAIGPGTFFPISPCSLWLLVHPAMVSEFVKVIDNFSEHIVCTDLTAEIGILQLVGPSSLSTLLKALPPDLNKELDTEVTGMWYDGFNYKSSELSAILEKISQSSNSYLPDNSLLGYTALDPRLSLPKRKLTVPVEEPEPDELMSLLLNLRNKLEGETDNIPTNTELVTDSNTTTTDILAIYKSHRQSLVSSQVYTADCRHQSVADKHTDDVINIHRGKCLYGLIPADPSFRKDRVPLWLLTTSGEHGPIGSTSQYGAGIILLLPREWIMTSLMALTYWGAKAVGKKEFDRVCLERQSMCYPRDCIDCYGYVIEAYNKRNELEKHYLSKPPDKRLEYGKMGVSTPFHSPWGSLMGREREDEQMDDDSIQFKLPYYILRDRKAILSLQHVLFKKHMPYKYMPRIYKQRYPCRKLPSLSEPISLSDISDRYSNSLLLISVHMLLRGCVEDRAKLFLPTVEDIQIILSSYSKDCVERDLNLFSIVGTNRMGVTKITSDRQLIHGISVHSEGVLKTARKSLKRSRKNLNKLPKDTLHEAPLSSCLYEPSTSSLDNLGMLALPANSRECCGYVTSGDYSFCRGYSVGIACVSLSSMLNLIHTQSKTRLPPFLLCRNPSATKLTPALIALIDHS</sequence>
<evidence type="ECO:0000259" key="5">
    <source>
        <dbReference type="Pfam" id="PF08170"/>
    </source>
</evidence>
<dbReference type="AlphaFoldDB" id="A0AAV7JTW1"/>